<feature type="compositionally biased region" description="Polar residues" evidence="1">
    <location>
        <begin position="280"/>
        <end position="300"/>
    </location>
</feature>
<evidence type="ECO:0000256" key="1">
    <source>
        <dbReference type="SAM" id="MobiDB-lite"/>
    </source>
</evidence>
<feature type="compositionally biased region" description="Basic and acidic residues" evidence="1">
    <location>
        <begin position="260"/>
        <end position="277"/>
    </location>
</feature>
<gene>
    <name evidence="3" type="ORF">AFUS01_LOCUS45793</name>
</gene>
<proteinExistence type="predicted"/>
<name>A0A8J2LR61_9HEXA</name>
<keyword evidence="4" id="KW-1185">Reference proteome</keyword>
<dbReference type="AlphaFoldDB" id="A0A8J2LR61"/>
<dbReference type="Proteomes" id="UP000708208">
    <property type="component" value="Unassembled WGS sequence"/>
</dbReference>
<accession>A0A8J2LR61</accession>
<comment type="caution">
    <text evidence="3">The sequence shown here is derived from an EMBL/GenBank/DDBJ whole genome shotgun (WGS) entry which is preliminary data.</text>
</comment>
<feature type="compositionally biased region" description="Polar residues" evidence="1">
    <location>
        <begin position="51"/>
        <end position="62"/>
    </location>
</feature>
<feature type="chain" id="PRO_5035214233" evidence="2">
    <location>
        <begin position="17"/>
        <end position="438"/>
    </location>
</feature>
<feature type="signal peptide" evidence="2">
    <location>
        <begin position="1"/>
        <end position="16"/>
    </location>
</feature>
<organism evidence="3 4">
    <name type="scientific">Allacma fusca</name>
    <dbReference type="NCBI Taxonomy" id="39272"/>
    <lineage>
        <taxon>Eukaryota</taxon>
        <taxon>Metazoa</taxon>
        <taxon>Ecdysozoa</taxon>
        <taxon>Arthropoda</taxon>
        <taxon>Hexapoda</taxon>
        <taxon>Collembola</taxon>
        <taxon>Symphypleona</taxon>
        <taxon>Sminthuridae</taxon>
        <taxon>Allacma</taxon>
    </lineage>
</organism>
<evidence type="ECO:0000313" key="3">
    <source>
        <dbReference type="EMBL" id="CAG7836558.1"/>
    </source>
</evidence>
<evidence type="ECO:0000313" key="4">
    <source>
        <dbReference type="Proteomes" id="UP000708208"/>
    </source>
</evidence>
<keyword evidence="2" id="KW-0732">Signal</keyword>
<sequence length="438" mass="44805">MKFLVLLVCGLVVASATPYNAKDYGRRGNRRRPGGRVNAAKQDSKAISGDNGVSISSGQASAGQHRPLGRGDINSAKQHSFSETGNNGVATSSGSANAGRVKRTVVVYNDGVPPVVPVVYSSVPAINSAKQISKAVSLNGPAAAIGSASAVSVREKRDTVKIVKPAGSSGKISIASGTAELILSECPAITTDDWNRSGGYERDRGQYEYQREHSSYDIQRDQGQSGYHGDQGNFGDQGNSGYHRDQGNFGYNRDQGNLGYDRDQGQYDYRGNPDRKINAAKQQSNSVAGDQGVAVSSGSATAGEHGSLQPGGANVAKQISNAEAGNSGVATSSGSATAGRVKRTLVVYDVGVAPVVVPDPFVGSSAQQDSIATSANGPVSAVGSATAVREKRYISSASSSGSIVSGDGVRVNTAQESLLASTDLGGASASGFVMAGGH</sequence>
<protein>
    <submittedName>
        <fullName evidence="3">Uncharacterized protein</fullName>
    </submittedName>
</protein>
<dbReference type="EMBL" id="CAJVCH010571072">
    <property type="protein sequence ID" value="CAG7836558.1"/>
    <property type="molecule type" value="Genomic_DNA"/>
</dbReference>
<feature type="compositionally biased region" description="Basic and acidic residues" evidence="1">
    <location>
        <begin position="209"/>
        <end position="220"/>
    </location>
</feature>
<reference evidence="3" key="1">
    <citation type="submission" date="2021-06" db="EMBL/GenBank/DDBJ databases">
        <authorList>
            <person name="Hodson N. C."/>
            <person name="Mongue J. A."/>
            <person name="Jaron S. K."/>
        </authorList>
    </citation>
    <scope>NUCLEOTIDE SEQUENCE</scope>
</reference>
<feature type="compositionally biased region" description="Polar residues" evidence="1">
    <location>
        <begin position="75"/>
        <end position="96"/>
    </location>
</feature>
<evidence type="ECO:0000256" key="2">
    <source>
        <dbReference type="SAM" id="SignalP"/>
    </source>
</evidence>
<feature type="region of interest" description="Disordered" evidence="1">
    <location>
        <begin position="21"/>
        <end position="96"/>
    </location>
</feature>
<feature type="region of interest" description="Disordered" evidence="1">
    <location>
        <begin position="209"/>
        <end position="313"/>
    </location>
</feature>